<dbReference type="GO" id="GO:0008270">
    <property type="term" value="F:zinc ion binding"/>
    <property type="evidence" value="ECO:0007669"/>
    <property type="project" value="UniProtKB-KW"/>
</dbReference>
<dbReference type="SUPFAM" id="SSF54791">
    <property type="entry name" value="Eukaryotic type KH-domain (KH-domain type I)"/>
    <property type="match status" value="1"/>
</dbReference>
<accession>A0AAU9LAD8</accession>
<evidence type="ECO:0000256" key="5">
    <source>
        <dbReference type="ARBA" id="ARBA00022771"/>
    </source>
</evidence>
<dbReference type="PROSITE" id="PS50103">
    <property type="entry name" value="ZF_C3H1"/>
    <property type="match status" value="3"/>
</dbReference>
<dbReference type="GO" id="GO:0005634">
    <property type="term" value="C:nucleus"/>
    <property type="evidence" value="ECO:0007669"/>
    <property type="project" value="UniProtKB-SubCell"/>
</dbReference>
<dbReference type="Pfam" id="PF10539">
    <property type="entry name" value="Dev_Cell_Death"/>
    <property type="match status" value="1"/>
</dbReference>
<keyword evidence="4" id="KW-0677">Repeat</keyword>
<reference evidence="14 16" key="1">
    <citation type="submission" date="2021-11" db="EMBL/GenBank/DDBJ databases">
        <authorList>
            <person name="Islam A."/>
            <person name="Islam S."/>
            <person name="Flora M.S."/>
            <person name="Rahman M."/>
            <person name="Ziaur R.M."/>
            <person name="Epstein J.H."/>
            <person name="Hassan M."/>
            <person name="Klassen M."/>
            <person name="Woodard K."/>
            <person name="Webb A."/>
            <person name="Webby R.J."/>
            <person name="El Zowalaty M.E."/>
        </authorList>
    </citation>
    <scope>NUCLEOTIDE SEQUENCE</scope>
    <source>
        <strain evidence="15">Pbs1</strain>
        <strain evidence="14">Pbs3</strain>
    </source>
</reference>
<feature type="domain" description="YTH" evidence="12">
    <location>
        <begin position="268"/>
        <end position="415"/>
    </location>
</feature>
<evidence type="ECO:0000256" key="1">
    <source>
        <dbReference type="ARBA" id="ARBA00004123"/>
    </source>
</evidence>
<dbReference type="Pfam" id="PF00642">
    <property type="entry name" value="zf-CCCH"/>
    <property type="match status" value="1"/>
</dbReference>
<evidence type="ECO:0000259" key="11">
    <source>
        <dbReference type="PROSITE" id="PS50103"/>
    </source>
</evidence>
<evidence type="ECO:0000313" key="14">
    <source>
        <dbReference type="EMBL" id="CAH0482395.1"/>
    </source>
</evidence>
<dbReference type="EMBL" id="CAKKTJ010000334">
    <property type="protein sequence ID" value="CAH0482395.1"/>
    <property type="molecule type" value="Genomic_DNA"/>
</dbReference>
<evidence type="ECO:0000313" key="15">
    <source>
        <dbReference type="EMBL" id="CAH0522489.1"/>
    </source>
</evidence>
<dbReference type="Pfam" id="PF04146">
    <property type="entry name" value="YTH"/>
    <property type="match status" value="1"/>
</dbReference>
<dbReference type="Gene3D" id="3.30.1370.10">
    <property type="entry name" value="K Homology domain, type 1"/>
    <property type="match status" value="1"/>
</dbReference>
<dbReference type="FunFam" id="4.10.1000.10:FF:000003">
    <property type="entry name" value="Zinc finger CCCH domain-containing protein"/>
    <property type="match status" value="1"/>
</dbReference>
<evidence type="ECO:0000256" key="2">
    <source>
        <dbReference type="ARBA" id="ARBA00022664"/>
    </source>
</evidence>
<keyword evidence="7" id="KW-0694">RNA-binding</keyword>
<comment type="subcellular location">
    <subcellularLocation>
        <location evidence="1">Nucleus</location>
    </subcellularLocation>
</comment>
<dbReference type="GO" id="GO:0006397">
    <property type="term" value="P:mRNA processing"/>
    <property type="evidence" value="ECO:0007669"/>
    <property type="project" value="UniProtKB-KW"/>
</dbReference>
<evidence type="ECO:0008006" key="18">
    <source>
        <dbReference type="Google" id="ProtNLM"/>
    </source>
</evidence>
<feature type="domain" description="DCD" evidence="13">
    <location>
        <begin position="471"/>
        <end position="603"/>
    </location>
</feature>
<protein>
    <recommendedName>
        <fullName evidence="18">Cleavage and polyadenylation specificity factor subunit 4</fullName>
    </recommendedName>
</protein>
<evidence type="ECO:0000313" key="17">
    <source>
        <dbReference type="Proteomes" id="UP001160483"/>
    </source>
</evidence>
<comment type="caution">
    <text evidence="14">The sequence shown here is derived from an EMBL/GenBank/DDBJ whole genome shotgun (WGS) entry which is preliminary data.</text>
</comment>
<dbReference type="CDD" id="cd21134">
    <property type="entry name" value="YTH"/>
    <property type="match status" value="1"/>
</dbReference>
<feature type="zinc finger region" description="C3H1-type" evidence="9">
    <location>
        <begin position="173"/>
        <end position="201"/>
    </location>
</feature>
<keyword evidence="6 9" id="KW-0862">Zinc</keyword>
<dbReference type="PROSITE" id="PS50882">
    <property type="entry name" value="YTH"/>
    <property type="match status" value="1"/>
</dbReference>
<feature type="compositionally biased region" description="Gly residues" evidence="10">
    <location>
        <begin position="750"/>
        <end position="766"/>
    </location>
</feature>
<dbReference type="InterPro" id="IPR047889">
    <property type="entry name" value="KHDC4_KH-I_second"/>
</dbReference>
<dbReference type="InterPro" id="IPR007275">
    <property type="entry name" value="YTH_domain"/>
</dbReference>
<dbReference type="Proteomes" id="UP001160483">
    <property type="component" value="Unassembled WGS sequence"/>
</dbReference>
<keyword evidence="5 9" id="KW-0863">Zinc-finger</keyword>
<dbReference type="CDD" id="cd22386">
    <property type="entry name" value="KH-I_KHDC4_rpt2"/>
    <property type="match status" value="1"/>
</dbReference>
<evidence type="ECO:0000259" key="13">
    <source>
        <dbReference type="PROSITE" id="PS51222"/>
    </source>
</evidence>
<evidence type="ECO:0000256" key="3">
    <source>
        <dbReference type="ARBA" id="ARBA00022723"/>
    </source>
</evidence>
<dbReference type="Gene3D" id="4.10.1000.10">
    <property type="entry name" value="Zinc finger, CCCH-type"/>
    <property type="match status" value="2"/>
</dbReference>
<feature type="region of interest" description="Disordered" evidence="10">
    <location>
        <begin position="205"/>
        <end position="230"/>
    </location>
</feature>
<dbReference type="EMBL" id="CAKLCB010000390">
    <property type="protein sequence ID" value="CAH0522489.1"/>
    <property type="molecule type" value="Genomic_DNA"/>
</dbReference>
<dbReference type="InterPro" id="IPR013989">
    <property type="entry name" value="Dev_and_cell_death_domain"/>
</dbReference>
<keyword evidence="2" id="KW-0507">mRNA processing</keyword>
<evidence type="ECO:0000256" key="8">
    <source>
        <dbReference type="ARBA" id="ARBA00023242"/>
    </source>
</evidence>
<feature type="region of interest" description="Disordered" evidence="10">
    <location>
        <begin position="743"/>
        <end position="766"/>
    </location>
</feature>
<feature type="compositionally biased region" description="Basic and acidic residues" evidence="10">
    <location>
        <begin position="205"/>
        <end position="218"/>
    </location>
</feature>
<name>A0AAU9LAD8_9STRA</name>
<evidence type="ECO:0000256" key="9">
    <source>
        <dbReference type="PROSITE-ProRule" id="PRU00723"/>
    </source>
</evidence>
<dbReference type="InterPro" id="IPR036855">
    <property type="entry name" value="Znf_CCCH_sf"/>
</dbReference>
<feature type="domain" description="C3H1-type" evidence="11">
    <location>
        <begin position="173"/>
        <end position="201"/>
    </location>
</feature>
<dbReference type="PROSITE" id="PS51222">
    <property type="entry name" value="DCD"/>
    <property type="match status" value="1"/>
</dbReference>
<evidence type="ECO:0000256" key="4">
    <source>
        <dbReference type="ARBA" id="ARBA00022737"/>
    </source>
</evidence>
<dbReference type="Gene3D" id="3.10.590.10">
    <property type="entry name" value="ph1033 like domains"/>
    <property type="match status" value="1"/>
</dbReference>
<dbReference type="Proteomes" id="UP001158986">
    <property type="component" value="Unassembled WGS sequence"/>
</dbReference>
<keyword evidence="8" id="KW-0539">Nucleus</keyword>
<dbReference type="SMART" id="SM00767">
    <property type="entry name" value="DCD"/>
    <property type="match status" value="1"/>
</dbReference>
<dbReference type="SMART" id="SM00356">
    <property type="entry name" value="ZnF_C3H1"/>
    <property type="match status" value="4"/>
</dbReference>
<dbReference type="InterPro" id="IPR036612">
    <property type="entry name" value="KH_dom_type_1_sf"/>
</dbReference>
<dbReference type="Pfam" id="PF14608">
    <property type="entry name" value="zf-CCCH_2"/>
    <property type="match status" value="3"/>
</dbReference>
<evidence type="ECO:0000256" key="7">
    <source>
        <dbReference type="ARBA" id="ARBA00022884"/>
    </source>
</evidence>
<organism evidence="14 17">
    <name type="scientific">Peronospora belbahrii</name>
    <dbReference type="NCBI Taxonomy" id="622444"/>
    <lineage>
        <taxon>Eukaryota</taxon>
        <taxon>Sar</taxon>
        <taxon>Stramenopiles</taxon>
        <taxon>Oomycota</taxon>
        <taxon>Peronosporomycetes</taxon>
        <taxon>Peronosporales</taxon>
        <taxon>Peronosporaceae</taxon>
        <taxon>Peronospora</taxon>
    </lineage>
</organism>
<proteinExistence type="predicted"/>
<dbReference type="Pfam" id="PF22675">
    <property type="entry name" value="KH-I_KHDC4-BBP"/>
    <property type="match status" value="1"/>
</dbReference>
<dbReference type="GO" id="GO:0010468">
    <property type="term" value="P:regulation of gene expression"/>
    <property type="evidence" value="ECO:0007669"/>
    <property type="project" value="UniProtKB-ARBA"/>
</dbReference>
<sequence>MVMGLCLRDAEERRLSFDFEAILPTDDRPDYSLAPLRHGAIVGVNGATFHAQDAMKKDFKRGTVVCRHWLRALCMKGDTCEFLHQYDMSKMPECRWGMECQVPECPFRHVPDEERVECAFYKQGFCSHGSSCRYRHMKLAREECPEMADFALQSKVAEEENGKRRKAQPVNEFFKIAICKHWEKVGSCPFGDECHFAHGDRELRPFPKGENEEQEGRGARYGNGRGNNGGGVLQDGIMSDKIGFQTQERKTRRQVVSVPTLLDDKQLVKYFVMPSASYLNLAHSVHHERWTVPATVLQQIKIASETSDSVFLFFTVRLSKHFQGVARVVNGAMANLDVANGDDVSPGEDLAANIVPYETEGQSAWSGAFGIEWLRICECPWERLAQLGNKQVAVPDCPNGHELDAETGHALVRLLFNQPEIKLHYRSVEDELKLPGGAEELATRRREAAESLLGTPGDVPGYDGPAPAWKVTRPGFVFTCTSQTINECFGRMLFGLAADQEALALQHVTPGTPLYLLNLSDQHLLGIFEAVSPAIMNMMPGAFCHGPNMPSPFPVQVSFAVTLNAPALPTSDPQIKEVVGDNKISVGPLSLQVTQQLADVFADRSGAAFPPSGPAMGPGVPERFRGKPGPNGGQDGPKDPNEPAFLQKLVVGIENDNEFGVTRRIIGPAGSNMKRISVEAGGNAKIRVRGRGSGSKEGGPEDADEPLMILVSAENERSFRIACTLTSELLAVIHHDFQMFQQRGPPQHFRGGGGNFGRGPPGRGYH</sequence>
<dbReference type="InterPro" id="IPR000571">
    <property type="entry name" value="Znf_CCCH"/>
</dbReference>
<dbReference type="AlphaFoldDB" id="A0AAU9LAD8"/>
<evidence type="ECO:0000259" key="12">
    <source>
        <dbReference type="PROSITE" id="PS50882"/>
    </source>
</evidence>
<dbReference type="SUPFAM" id="SSF90229">
    <property type="entry name" value="CCCH zinc finger"/>
    <property type="match status" value="3"/>
</dbReference>
<keyword evidence="16" id="KW-1185">Reference proteome</keyword>
<gene>
    <name evidence="15" type="ORF">PBS001_LOCUS8919</name>
    <name evidence="14" type="ORF">PBS003_LOCUS8989</name>
</gene>
<dbReference type="InterPro" id="IPR055256">
    <property type="entry name" value="KH_1_KHDC4/BBP-like"/>
</dbReference>
<dbReference type="PANTHER" id="PTHR23102">
    <property type="entry name" value="CLEAVAGE AND POLYADENYLATION SPECIFICITY FACTOR SUBUNIT 4-RELATED"/>
    <property type="match status" value="1"/>
</dbReference>
<evidence type="ECO:0000256" key="6">
    <source>
        <dbReference type="ARBA" id="ARBA00022833"/>
    </source>
</evidence>
<feature type="compositionally biased region" description="Gly residues" evidence="10">
    <location>
        <begin position="219"/>
        <end position="230"/>
    </location>
</feature>
<dbReference type="FunFam" id="4.10.1000.10:FF:000017">
    <property type="entry name" value="Cleavage and polyadenylation specificity factor 30 kDa subunit"/>
    <property type="match status" value="1"/>
</dbReference>
<feature type="domain" description="C3H1-type" evidence="11">
    <location>
        <begin position="60"/>
        <end position="87"/>
    </location>
</feature>
<feature type="domain" description="C3H1-type" evidence="11">
    <location>
        <begin position="112"/>
        <end position="139"/>
    </location>
</feature>
<dbReference type="GO" id="GO:0003723">
    <property type="term" value="F:RNA binding"/>
    <property type="evidence" value="ECO:0007669"/>
    <property type="project" value="UniProtKB-KW"/>
</dbReference>
<feature type="zinc finger region" description="C3H1-type" evidence="9">
    <location>
        <begin position="60"/>
        <end position="87"/>
    </location>
</feature>
<evidence type="ECO:0000313" key="16">
    <source>
        <dbReference type="Proteomes" id="UP001158986"/>
    </source>
</evidence>
<dbReference type="GO" id="GO:0051252">
    <property type="term" value="P:regulation of RNA metabolic process"/>
    <property type="evidence" value="ECO:0007669"/>
    <property type="project" value="UniProtKB-ARBA"/>
</dbReference>
<keyword evidence="3 9" id="KW-0479">Metal-binding</keyword>
<feature type="zinc finger region" description="C3H1-type" evidence="9">
    <location>
        <begin position="112"/>
        <end position="139"/>
    </location>
</feature>
<dbReference type="InterPro" id="IPR045348">
    <property type="entry name" value="CPSF4/Yth1"/>
</dbReference>
<feature type="region of interest" description="Disordered" evidence="10">
    <location>
        <begin position="605"/>
        <end position="643"/>
    </location>
</feature>
<evidence type="ECO:0000256" key="10">
    <source>
        <dbReference type="SAM" id="MobiDB-lite"/>
    </source>
</evidence>
<dbReference type="PANTHER" id="PTHR23102:SF24">
    <property type="entry name" value="CLEAVAGE AND POLYADENYLATION SPECIFICITY FACTOR SUBUNIT 4"/>
    <property type="match status" value="1"/>
</dbReference>